<evidence type="ECO:0000313" key="8">
    <source>
        <dbReference type="EMBL" id="KIQ64673.1"/>
    </source>
</evidence>
<dbReference type="InterPro" id="IPR029063">
    <property type="entry name" value="SAM-dependent_MTases_sf"/>
</dbReference>
<dbReference type="Pfam" id="PF07669">
    <property type="entry name" value="Eco57I"/>
    <property type="match status" value="1"/>
</dbReference>
<dbReference type="GO" id="GO:0004519">
    <property type="term" value="F:endonuclease activity"/>
    <property type="evidence" value="ECO:0007669"/>
    <property type="project" value="UniProtKB-KW"/>
</dbReference>
<evidence type="ECO:0000256" key="6">
    <source>
        <dbReference type="SAM" id="MobiDB-lite"/>
    </source>
</evidence>
<dbReference type="REBASE" id="112978">
    <property type="entry name" value="KgrN6ORF10700P"/>
</dbReference>
<dbReference type="GO" id="GO:0003676">
    <property type="term" value="F:nucleic acid binding"/>
    <property type="evidence" value="ECO:0007669"/>
    <property type="project" value="InterPro"/>
</dbReference>
<dbReference type="Proteomes" id="UP000032066">
    <property type="component" value="Unassembled WGS sequence"/>
</dbReference>
<feature type="domain" description="Type II methyltransferase M.TaqI-like" evidence="7">
    <location>
        <begin position="564"/>
        <end position="804"/>
    </location>
</feature>
<dbReference type="SUPFAM" id="SSF53335">
    <property type="entry name" value="S-adenosyl-L-methionine-dependent methyltransferases"/>
    <property type="match status" value="1"/>
</dbReference>
<comment type="caution">
    <text evidence="8">The sequence shown here is derived from an EMBL/GenBank/DDBJ whole genome shotgun (WGS) entry which is preliminary data.</text>
</comment>
<keyword evidence="8" id="KW-0378">Hydrolase</keyword>
<evidence type="ECO:0000256" key="3">
    <source>
        <dbReference type="ARBA" id="ARBA00022679"/>
    </source>
</evidence>
<dbReference type="OrthoDB" id="4280289at2"/>
<sequence>MSAATRTAQAFTAVTTVGGLLPTDMLLRIAEARNLPGTKPADYGLPASVPVRDEAERAWEYLKPLWRELRTALLPADPTTGAPSADPTGRAGTDWLAQLFRKLDFGALTLVGTAGIATDSDPDHRFPVSHRHGPALVHQIPWNHELDKRPAPGQVPPQSMLQDCLNRTEAHLWAVLTNGRRVRLLRDSSSFATAAYVEFDLEAIFDGELFSEFVLLYCVLHASRFAVPEGTAASGCWLEKWRAEAVSSGARALDQLRLGVQNALTVLGTGFLRHPDNVTLRENTDPKALRDALLRLVYRLLFVFVAEDRDALLDGRPGDPRREVYERYFSSARLRERARRRQGTAHGDQYEALRIVLDALGTEGGRPELALPGLGGLFSHSAADAPLAGLRLSNESLLSAIRHLAQVRDPGARRWRPVDYRHLDAEELGSVYESLLELEPKHSATDRSFELVEVAGNTRKTTGSYYTPSSLIECLLDTTLNPVIDDAVKRGEQRAAAASHPDAADDIVAELLSLTVCDPACGSGHFLVASARRIAKRVASVREHNPEPTAAAVRHALHEVVARCIYGVDLNPMAVELAKVSLWLEAMETGKPLGFLDAHVKHGNGLIGATPKLLAGGIPEDAFKALEGDDKKYASALVKRNKAQRAGQDELLFGAEPLPGNERYAVELARITAAPADSLRDVHAQESAYRRYTESAEYVQDLHAADAWCAAFVWPKHTGAPEAPTDQVFRALRGRDQASVPDATHEEILRLRDQYRFFHWHLEFPEVFAVPESGAGVQQGTGWAGGFDVVVGNPPWDQVQVDAREFFAAKRVDIAEAANMASRNKKINLLAAEDPELYASFKQEQRTNDGFKHFAHTSGRFPLTAFGRLNTYSLFTEHARTVMAPQGRSGQIVPSGIATDSFNQYFFKDLVTRGNLVALYGFENEDRVFPGVHHSVNFALFCMAGSGSTKAPISIAFRVRQVEQVPERSYPLTGRDIQLLNPNTGTCPVFRSRRDMEITLGVYRRIPVLVKEGVADGNPWNVKFQLMIMMSTGSDRFHTRDDLITDGWLQDGSAFVKAGSRMLPLYEAKMLHHYDHRFSTYENATEKQLAVGNLPRFTVEQHQDPAAVPLPRYWVSEQDTYTGEFDKSGREIKAPGVRSRLAARGWDREWVIGWRDICRASDERTLISTAAPAHGFGNPYPLAFPASATHAPLLSAVWSSMACDYSVRQKIGGTHLTFGYIQQVPVPTPEMLAPHAAFINIRVLELTYTATDMSPFARDLNDTGTPFVWDPNRRAVIRAELDALFFHLYGITREDTAYILDTFNVTRDNDIKAHGEYRTKNLILAEYDRMAAAGLTLETPLTEGESGTYRSTLTPPPGQGPRHPAVPGE</sequence>
<keyword evidence="9" id="KW-1185">Reference proteome</keyword>
<dbReference type="GO" id="GO:0006304">
    <property type="term" value="P:DNA modification"/>
    <property type="evidence" value="ECO:0007669"/>
    <property type="project" value="InterPro"/>
</dbReference>
<dbReference type="Gene3D" id="3.40.50.150">
    <property type="entry name" value="Vaccinia Virus protein VP39"/>
    <property type="match status" value="2"/>
</dbReference>
<dbReference type="RefSeq" id="WP_043910415.1">
    <property type="nucleotide sequence ID" value="NZ_JXZB01000002.1"/>
</dbReference>
<reference evidence="8 9" key="1">
    <citation type="submission" date="2015-02" db="EMBL/GenBank/DDBJ databases">
        <title>Draft genome sequence of Kitasatospora griseola MF730-N6, a bafilomycin, terpentecin and satosporin producer.</title>
        <authorList>
            <person name="Arens J.C."/>
            <person name="Haltli B."/>
            <person name="Kerr R.G."/>
        </authorList>
    </citation>
    <scope>NUCLEOTIDE SEQUENCE [LARGE SCALE GENOMIC DNA]</scope>
    <source>
        <strain evidence="8 9">MF730-N6</strain>
    </source>
</reference>
<name>A0A0D0Q180_KITGR</name>
<comment type="catalytic activity">
    <reaction evidence="5">
        <text>a 2'-deoxyadenosine in DNA + S-adenosyl-L-methionine = an N(6)-methyl-2'-deoxyadenosine in DNA + S-adenosyl-L-homocysteine + H(+)</text>
        <dbReference type="Rhea" id="RHEA:15197"/>
        <dbReference type="Rhea" id="RHEA-COMP:12418"/>
        <dbReference type="Rhea" id="RHEA-COMP:12419"/>
        <dbReference type="ChEBI" id="CHEBI:15378"/>
        <dbReference type="ChEBI" id="CHEBI:57856"/>
        <dbReference type="ChEBI" id="CHEBI:59789"/>
        <dbReference type="ChEBI" id="CHEBI:90615"/>
        <dbReference type="ChEBI" id="CHEBI:90616"/>
        <dbReference type="EC" id="2.1.1.72"/>
    </reaction>
</comment>
<proteinExistence type="predicted"/>
<keyword evidence="4" id="KW-0949">S-adenosyl-L-methionine</keyword>
<organism evidence="8 9">
    <name type="scientific">Kitasatospora griseola</name>
    <name type="common">Streptomyces griseolosporeus</name>
    <dbReference type="NCBI Taxonomy" id="2064"/>
    <lineage>
        <taxon>Bacteria</taxon>
        <taxon>Bacillati</taxon>
        <taxon>Actinomycetota</taxon>
        <taxon>Actinomycetes</taxon>
        <taxon>Kitasatosporales</taxon>
        <taxon>Streptomycetaceae</taxon>
        <taxon>Kitasatospora</taxon>
    </lineage>
</organism>
<dbReference type="EMBL" id="JXZB01000002">
    <property type="protein sequence ID" value="KIQ64673.1"/>
    <property type="molecule type" value="Genomic_DNA"/>
</dbReference>
<dbReference type="EC" id="2.1.1.72" evidence="1"/>
<dbReference type="PRINTS" id="PR00507">
    <property type="entry name" value="N12N6MTFRASE"/>
</dbReference>
<dbReference type="InterPro" id="IPR011639">
    <property type="entry name" value="MethylTrfase_TaqI-like_dom"/>
</dbReference>
<protein>
    <recommendedName>
        <fullName evidence="1">site-specific DNA-methyltransferase (adenine-specific)</fullName>
        <ecNumber evidence="1">2.1.1.72</ecNumber>
    </recommendedName>
</protein>
<evidence type="ECO:0000259" key="7">
    <source>
        <dbReference type="Pfam" id="PF07669"/>
    </source>
</evidence>
<dbReference type="GO" id="GO:0032259">
    <property type="term" value="P:methylation"/>
    <property type="evidence" value="ECO:0007669"/>
    <property type="project" value="UniProtKB-KW"/>
</dbReference>
<keyword evidence="8" id="KW-0255">Endonuclease</keyword>
<dbReference type="PATRIC" id="fig|2064.6.peg.2292"/>
<dbReference type="PANTHER" id="PTHR33841">
    <property type="entry name" value="DNA METHYLTRANSFERASE YEEA-RELATED"/>
    <property type="match status" value="1"/>
</dbReference>
<dbReference type="STRING" id="2064.TR51_10700"/>
<keyword evidence="8" id="KW-0540">Nuclease</keyword>
<evidence type="ECO:0000256" key="2">
    <source>
        <dbReference type="ARBA" id="ARBA00022603"/>
    </source>
</evidence>
<keyword evidence="2" id="KW-0489">Methyltransferase</keyword>
<evidence type="ECO:0000256" key="4">
    <source>
        <dbReference type="ARBA" id="ARBA00022691"/>
    </source>
</evidence>
<dbReference type="InterPro" id="IPR050953">
    <property type="entry name" value="N4_N6_ade-DNA_methylase"/>
</dbReference>
<evidence type="ECO:0000256" key="1">
    <source>
        <dbReference type="ARBA" id="ARBA00011900"/>
    </source>
</evidence>
<gene>
    <name evidence="8" type="ORF">TR51_10700</name>
</gene>
<evidence type="ECO:0000256" key="5">
    <source>
        <dbReference type="ARBA" id="ARBA00047942"/>
    </source>
</evidence>
<dbReference type="GO" id="GO:0009007">
    <property type="term" value="F:site-specific DNA-methyltransferase (adenine-specific) activity"/>
    <property type="evidence" value="ECO:0007669"/>
    <property type="project" value="UniProtKB-EC"/>
</dbReference>
<accession>A0A0D0Q180</accession>
<dbReference type="PROSITE" id="PS00092">
    <property type="entry name" value="N6_MTASE"/>
    <property type="match status" value="1"/>
</dbReference>
<dbReference type="InterPro" id="IPR002052">
    <property type="entry name" value="DNA_methylase_N6_adenine_CS"/>
</dbReference>
<dbReference type="PANTHER" id="PTHR33841:SF1">
    <property type="entry name" value="DNA METHYLTRANSFERASE A"/>
    <property type="match status" value="1"/>
</dbReference>
<keyword evidence="3" id="KW-0808">Transferase</keyword>
<evidence type="ECO:0000313" key="9">
    <source>
        <dbReference type="Proteomes" id="UP000032066"/>
    </source>
</evidence>
<feature type="region of interest" description="Disordered" evidence="6">
    <location>
        <begin position="1341"/>
        <end position="1369"/>
    </location>
</feature>